<dbReference type="AlphaFoldDB" id="E1QZJ5"/>
<keyword evidence="3" id="KW-1185">Reference proteome</keyword>
<reference evidence="2 3" key="1">
    <citation type="journal article" date="2010" name="Stand. Genomic Sci.">
        <title>Complete genome sequence of Olsenella uli type strain (VPI D76D-27C).</title>
        <authorList>
            <person name="Goker M."/>
            <person name="Held B."/>
            <person name="Lucas S."/>
            <person name="Nolan M."/>
            <person name="Yasawong M."/>
            <person name="Glavina Del Rio T."/>
            <person name="Tice H."/>
            <person name="Cheng J.F."/>
            <person name="Bruce D."/>
            <person name="Detter J.C."/>
            <person name="Tapia R."/>
            <person name="Han C."/>
            <person name="Goodwin L."/>
            <person name="Pitluck S."/>
            <person name="Liolios K."/>
            <person name="Ivanova N."/>
            <person name="Mavromatis K."/>
            <person name="Mikhailova N."/>
            <person name="Pati A."/>
            <person name="Chen A."/>
            <person name="Palaniappan K."/>
            <person name="Land M."/>
            <person name="Hauser L."/>
            <person name="Chang Y.J."/>
            <person name="Jeffries C.D."/>
            <person name="Rohde M."/>
            <person name="Sikorski J."/>
            <person name="Pukall R."/>
            <person name="Woyke T."/>
            <person name="Bristow J."/>
            <person name="Eisen J.A."/>
            <person name="Markowitz V."/>
            <person name="Hugenholtz P."/>
            <person name="Kyrpides N.C."/>
            <person name="Klenk H.P."/>
            <person name="Lapidus A."/>
        </authorList>
    </citation>
    <scope>NUCLEOTIDE SEQUENCE [LARGE SCALE GENOMIC DNA]</scope>
    <source>
        <strain evidence="3">ATCC 49627 / DSM 7084 / CIP 109912 / JCM 12494 / NCIMB 702895 / VPI D76D-27C</strain>
    </source>
</reference>
<comment type="similarity">
    <text evidence="1">Belongs to the ArsC family.</text>
</comment>
<dbReference type="eggNOG" id="COG1393">
    <property type="taxonomic scope" value="Bacteria"/>
</dbReference>
<dbReference type="RefSeq" id="WP_013251561.1">
    <property type="nucleotide sequence ID" value="NC_014363.1"/>
</dbReference>
<dbReference type="InterPro" id="IPR036249">
    <property type="entry name" value="Thioredoxin-like_sf"/>
</dbReference>
<evidence type="ECO:0000313" key="2">
    <source>
        <dbReference type="EMBL" id="ADK67809.1"/>
    </source>
</evidence>
<organism evidence="2 3">
    <name type="scientific">Olsenella uli (strain ATCC 49627 / DSM 7084 / CCUG 31166 / CIP 109912 / JCM 12494 / LMG 11480 / NCIMB 702895 / VPI D76D-27C)</name>
    <name type="common">Lactobacillus uli</name>
    <dbReference type="NCBI Taxonomy" id="633147"/>
    <lineage>
        <taxon>Bacteria</taxon>
        <taxon>Bacillati</taxon>
        <taxon>Actinomycetota</taxon>
        <taxon>Coriobacteriia</taxon>
        <taxon>Coriobacteriales</taxon>
        <taxon>Atopobiaceae</taxon>
        <taxon>Olsenella</taxon>
    </lineage>
</organism>
<dbReference type="GeneID" id="78512113"/>
<dbReference type="PATRIC" id="fig|633147.7.peg.853"/>
<dbReference type="NCBIfam" id="TIGR01617">
    <property type="entry name" value="arsC_related"/>
    <property type="match status" value="1"/>
</dbReference>
<dbReference type="SUPFAM" id="SSF52833">
    <property type="entry name" value="Thioredoxin-like"/>
    <property type="match status" value="1"/>
</dbReference>
<evidence type="ECO:0000256" key="1">
    <source>
        <dbReference type="PROSITE-ProRule" id="PRU01282"/>
    </source>
</evidence>
<dbReference type="CDD" id="cd03036">
    <property type="entry name" value="ArsC_like"/>
    <property type="match status" value="1"/>
</dbReference>
<dbReference type="HOGENOM" id="CLU_116644_2_0_11"/>
<dbReference type="InterPro" id="IPR006660">
    <property type="entry name" value="Arsenate_reductase-like"/>
</dbReference>
<dbReference type="InterPro" id="IPR006504">
    <property type="entry name" value="Tscrpt_reg_Spx/MgsR"/>
</dbReference>
<sequence>MAEDALLVLHYPRCSTCKRALKWLDGHGVAYTPRDIVAQNPTAEELRLWHSGSALPVRRLFNTSGMLYRDMGLKDRLARMSDEECYELLATNGMLVKRPLVVGTGLLLAGFREWEWADQLLG</sequence>
<dbReference type="EMBL" id="CP002106">
    <property type="protein sequence ID" value="ADK67809.1"/>
    <property type="molecule type" value="Genomic_DNA"/>
</dbReference>
<dbReference type="STRING" id="633147.Olsu_0695"/>
<dbReference type="OrthoDB" id="9803749at2"/>
<dbReference type="KEGG" id="ols:Olsu_0695"/>
<name>E1QZJ5_OLSUV</name>
<dbReference type="Proteomes" id="UP000000333">
    <property type="component" value="Chromosome"/>
</dbReference>
<dbReference type="PANTHER" id="PTHR30041">
    <property type="entry name" value="ARSENATE REDUCTASE"/>
    <property type="match status" value="1"/>
</dbReference>
<proteinExistence type="inferred from homology"/>
<gene>
    <name evidence="2" type="ordered locus">Olsu_0695</name>
</gene>
<dbReference type="PANTHER" id="PTHR30041:SF8">
    <property type="entry name" value="PROTEIN YFFB"/>
    <property type="match status" value="1"/>
</dbReference>
<dbReference type="Pfam" id="PF03960">
    <property type="entry name" value="ArsC"/>
    <property type="match status" value="1"/>
</dbReference>
<accession>E1QZJ5</accession>
<evidence type="ECO:0000313" key="3">
    <source>
        <dbReference type="Proteomes" id="UP000000333"/>
    </source>
</evidence>
<dbReference type="PROSITE" id="PS51353">
    <property type="entry name" value="ARSC"/>
    <property type="match status" value="1"/>
</dbReference>
<dbReference type="Gene3D" id="3.40.30.10">
    <property type="entry name" value="Glutaredoxin"/>
    <property type="match status" value="1"/>
</dbReference>
<protein>
    <submittedName>
        <fullName evidence="2">Arsenate reductase-like protein</fullName>
    </submittedName>
</protein>